<dbReference type="Gene3D" id="3.70.10.10">
    <property type="match status" value="1"/>
</dbReference>
<evidence type="ECO:0000256" key="1">
    <source>
        <dbReference type="SAM" id="SignalP"/>
    </source>
</evidence>
<sequence length="282" mass="33117">MAGSLFICQLLYKLLMSISTMADEANVFFDHDRYIRFKLVCFVGYVDGAIFFKKESLCNFRCPKRVSARFQIPRLRRILKIMCTNFNHVDLQFDTDERVIHVRASEFRKSDTERILMEPRDVMRAKVPLIEEHTNFLKMDESEFEYDLIIGIPSVHFVRMLADAGVHDFVKIYVKQRDVLFRVKNKAFVLHNEIGRFVRVGPVFDKTVVAEFALYRITTFLIASELTNIVWLCWSSDAPPVLIFPLGPFGSFHIYSRLFHEEKWKRAPAHQLENKQERLAPV</sequence>
<feature type="chain" id="PRO_5042919948" evidence="1">
    <location>
        <begin position="23"/>
        <end position="282"/>
    </location>
</feature>
<evidence type="ECO:0000313" key="2">
    <source>
        <dbReference type="EMBL" id="KAK4804128.1"/>
    </source>
</evidence>
<comment type="caution">
    <text evidence="2">The sequence shown here is derived from an EMBL/GenBank/DDBJ whole genome shotgun (WGS) entry which is preliminary data.</text>
</comment>
<dbReference type="EMBL" id="JAXQNO010000001">
    <property type="protein sequence ID" value="KAK4804128.1"/>
    <property type="molecule type" value="Genomic_DNA"/>
</dbReference>
<keyword evidence="3" id="KW-1185">Reference proteome</keyword>
<dbReference type="SUPFAM" id="SSF55979">
    <property type="entry name" value="DNA clamp"/>
    <property type="match status" value="1"/>
</dbReference>
<accession>A0AAN7N596</accession>
<keyword evidence="1" id="KW-0732">Signal</keyword>
<reference evidence="2 3" key="1">
    <citation type="journal article" date="2023" name="Hortic Res">
        <title>Pangenome of water caltrop reveals structural variations and asymmetric subgenome divergence after allopolyploidization.</title>
        <authorList>
            <person name="Zhang X."/>
            <person name="Chen Y."/>
            <person name="Wang L."/>
            <person name="Yuan Y."/>
            <person name="Fang M."/>
            <person name="Shi L."/>
            <person name="Lu R."/>
            <person name="Comes H.P."/>
            <person name="Ma Y."/>
            <person name="Chen Y."/>
            <person name="Huang G."/>
            <person name="Zhou Y."/>
            <person name="Zheng Z."/>
            <person name="Qiu Y."/>
        </authorList>
    </citation>
    <scope>NUCLEOTIDE SEQUENCE [LARGE SCALE GENOMIC DNA]</scope>
    <source>
        <strain evidence="2">F231</strain>
    </source>
</reference>
<organism evidence="2 3">
    <name type="scientific">Trapa natans</name>
    <name type="common">Water chestnut</name>
    <dbReference type="NCBI Taxonomy" id="22666"/>
    <lineage>
        <taxon>Eukaryota</taxon>
        <taxon>Viridiplantae</taxon>
        <taxon>Streptophyta</taxon>
        <taxon>Embryophyta</taxon>
        <taxon>Tracheophyta</taxon>
        <taxon>Spermatophyta</taxon>
        <taxon>Magnoliopsida</taxon>
        <taxon>eudicotyledons</taxon>
        <taxon>Gunneridae</taxon>
        <taxon>Pentapetalae</taxon>
        <taxon>rosids</taxon>
        <taxon>malvids</taxon>
        <taxon>Myrtales</taxon>
        <taxon>Lythraceae</taxon>
        <taxon>Trapa</taxon>
    </lineage>
</organism>
<dbReference type="InterPro" id="IPR046938">
    <property type="entry name" value="DNA_clamp_sf"/>
</dbReference>
<dbReference type="Proteomes" id="UP001346149">
    <property type="component" value="Unassembled WGS sequence"/>
</dbReference>
<evidence type="ECO:0000313" key="3">
    <source>
        <dbReference type="Proteomes" id="UP001346149"/>
    </source>
</evidence>
<dbReference type="AlphaFoldDB" id="A0AAN7N596"/>
<proteinExistence type="predicted"/>
<gene>
    <name evidence="2" type="ORF">SAY86_003945</name>
</gene>
<name>A0AAN7N596_TRANT</name>
<protein>
    <submittedName>
        <fullName evidence="2">Uncharacterized protein</fullName>
    </submittedName>
</protein>
<feature type="signal peptide" evidence="1">
    <location>
        <begin position="1"/>
        <end position="22"/>
    </location>
</feature>